<dbReference type="AlphaFoldDB" id="A0A4U0SS55"/>
<evidence type="ECO:0000313" key="2">
    <source>
        <dbReference type="EMBL" id="TKA12872.1"/>
    </source>
</evidence>
<evidence type="ECO:0000313" key="3">
    <source>
        <dbReference type="Proteomes" id="UP000305778"/>
    </source>
</evidence>
<dbReference type="EMBL" id="SUMC01000002">
    <property type="protein sequence ID" value="TKA12872.1"/>
    <property type="molecule type" value="Genomic_DNA"/>
</dbReference>
<feature type="region of interest" description="Disordered" evidence="1">
    <location>
        <begin position="198"/>
        <end position="243"/>
    </location>
</feature>
<evidence type="ECO:0000256" key="1">
    <source>
        <dbReference type="SAM" id="MobiDB-lite"/>
    </source>
</evidence>
<feature type="compositionally biased region" description="Low complexity" evidence="1">
    <location>
        <begin position="155"/>
        <end position="172"/>
    </location>
</feature>
<dbReference type="OrthoDB" id="4335942at2"/>
<feature type="region of interest" description="Disordered" evidence="1">
    <location>
        <begin position="155"/>
        <end position="174"/>
    </location>
</feature>
<dbReference type="RefSeq" id="WP_136721748.1">
    <property type="nucleotide sequence ID" value="NZ_SUMC01000002.1"/>
</dbReference>
<keyword evidence="3" id="KW-1185">Reference proteome</keyword>
<gene>
    <name evidence="2" type="ORF">FCI23_02380</name>
</gene>
<organism evidence="2 3">
    <name type="scientific">Actinacidiphila oryziradicis</name>
    <dbReference type="NCBI Taxonomy" id="2571141"/>
    <lineage>
        <taxon>Bacteria</taxon>
        <taxon>Bacillati</taxon>
        <taxon>Actinomycetota</taxon>
        <taxon>Actinomycetes</taxon>
        <taxon>Kitasatosporales</taxon>
        <taxon>Streptomycetaceae</taxon>
        <taxon>Actinacidiphila</taxon>
    </lineage>
</organism>
<reference evidence="2 3" key="1">
    <citation type="submission" date="2019-04" db="EMBL/GenBank/DDBJ databases">
        <title>Streptomyces oryziradicis sp. nov., a novel actinomycete isolated from rhizosphere soil of rice (Oryza sativa L.).</title>
        <authorList>
            <person name="Li C."/>
        </authorList>
    </citation>
    <scope>NUCLEOTIDE SEQUENCE [LARGE SCALE GENOMIC DNA]</scope>
    <source>
        <strain evidence="2 3">NEAU-C40</strain>
    </source>
</reference>
<dbReference type="Proteomes" id="UP000305778">
    <property type="component" value="Unassembled WGS sequence"/>
</dbReference>
<comment type="caution">
    <text evidence="2">The sequence shown here is derived from an EMBL/GenBank/DDBJ whole genome shotgun (WGS) entry which is preliminary data.</text>
</comment>
<name>A0A4U0SS55_9ACTN</name>
<accession>A0A4U0SS55</accession>
<proteinExistence type="predicted"/>
<protein>
    <submittedName>
        <fullName evidence="2">Uncharacterized protein</fullName>
    </submittedName>
</protein>
<sequence length="277" mass="27689">MSAVLAMPAAVRLRRTAGVRRALLVAGFLGGFLALAFLFGGHAQAAQSPAPKPLGRPSVCKLPRSTPAAANAELSAVRKHATAHLAGVADGAAKVLEPVLDQVGKVTKPITGGTSGVPIALPLPSLPTLGDIVTTTLPQVGATAAGTAHADPAVRAPAAEAQQDTHTAATAHGSRALVKSASAVMAAYADVRDHRDDVRAQARTERQAPSAPSGFPKAPSVPATPAHAGNSNSPRGGGTRAVLPSARGEFGLVAGALRAGSGTVTYDCSSEVLEFPA</sequence>